<accession>A0A4Y2VL12</accession>
<evidence type="ECO:0000313" key="1">
    <source>
        <dbReference type="EMBL" id="GBO26033.1"/>
    </source>
</evidence>
<keyword evidence="2" id="KW-1185">Reference proteome</keyword>
<comment type="caution">
    <text evidence="1">The sequence shown here is derived from an EMBL/GenBank/DDBJ whole genome shotgun (WGS) entry which is preliminary data.</text>
</comment>
<dbReference type="Proteomes" id="UP000499080">
    <property type="component" value="Unassembled WGS sequence"/>
</dbReference>
<gene>
    <name evidence="1" type="ORF">AVEN_96358_1</name>
</gene>
<sequence length="140" mass="15889">MAVLSLACNTSRRNSDFLPSVLQHLWGNILDRSNKFCASVHQGRAQGSCTQYLDKTPQKEVSKVLYLVISRPWDWSNFPHIICWESSCPKKSSRTIMSQCGGCTILLKYQDLADVAASEEGMSRVYCCFQQRRKSNNFSV</sequence>
<name>A0A4Y2VL12_ARAVE</name>
<proteinExistence type="predicted"/>
<dbReference type="EMBL" id="BGPR01049045">
    <property type="protein sequence ID" value="GBO26033.1"/>
    <property type="molecule type" value="Genomic_DNA"/>
</dbReference>
<dbReference type="AlphaFoldDB" id="A0A4Y2VL12"/>
<reference evidence="1 2" key="1">
    <citation type="journal article" date="2019" name="Sci. Rep.">
        <title>Orb-weaving spider Araneus ventricosus genome elucidates the spidroin gene catalogue.</title>
        <authorList>
            <person name="Kono N."/>
            <person name="Nakamura H."/>
            <person name="Ohtoshi R."/>
            <person name="Moran D.A.P."/>
            <person name="Shinohara A."/>
            <person name="Yoshida Y."/>
            <person name="Fujiwara M."/>
            <person name="Mori M."/>
            <person name="Tomita M."/>
            <person name="Arakawa K."/>
        </authorList>
    </citation>
    <scope>NUCLEOTIDE SEQUENCE [LARGE SCALE GENOMIC DNA]</scope>
</reference>
<organism evidence="1 2">
    <name type="scientific">Araneus ventricosus</name>
    <name type="common">Orbweaver spider</name>
    <name type="synonym">Epeira ventricosa</name>
    <dbReference type="NCBI Taxonomy" id="182803"/>
    <lineage>
        <taxon>Eukaryota</taxon>
        <taxon>Metazoa</taxon>
        <taxon>Ecdysozoa</taxon>
        <taxon>Arthropoda</taxon>
        <taxon>Chelicerata</taxon>
        <taxon>Arachnida</taxon>
        <taxon>Araneae</taxon>
        <taxon>Araneomorphae</taxon>
        <taxon>Entelegynae</taxon>
        <taxon>Araneoidea</taxon>
        <taxon>Araneidae</taxon>
        <taxon>Araneus</taxon>
    </lineage>
</organism>
<evidence type="ECO:0000313" key="2">
    <source>
        <dbReference type="Proteomes" id="UP000499080"/>
    </source>
</evidence>
<protein>
    <submittedName>
        <fullName evidence="1">Uncharacterized protein</fullName>
    </submittedName>
</protein>